<dbReference type="Proteomes" id="UP001303760">
    <property type="component" value="Unassembled WGS sequence"/>
</dbReference>
<gene>
    <name evidence="3" type="ORF">C8A03DRAFT_18283</name>
</gene>
<dbReference type="SUPFAM" id="SSF53300">
    <property type="entry name" value="vWA-like"/>
    <property type="match status" value="1"/>
</dbReference>
<evidence type="ECO:0000313" key="4">
    <source>
        <dbReference type="Proteomes" id="UP001303760"/>
    </source>
</evidence>
<dbReference type="PANTHER" id="PTHR10579:SF156">
    <property type="entry name" value="VWFA DOMAIN-CONTAINING PROTEIN"/>
    <property type="match status" value="1"/>
</dbReference>
<dbReference type="SUPFAM" id="SSF51294">
    <property type="entry name" value="Hedgehog/intein (Hint) domain"/>
    <property type="match status" value="1"/>
</dbReference>
<evidence type="ECO:0000313" key="3">
    <source>
        <dbReference type="EMBL" id="KAK4234893.1"/>
    </source>
</evidence>
<dbReference type="Pfam" id="PF14624">
    <property type="entry name" value="Vwaint"/>
    <property type="match status" value="1"/>
</dbReference>
<evidence type="ECO:0000259" key="2">
    <source>
        <dbReference type="PROSITE" id="PS50234"/>
    </source>
</evidence>
<dbReference type="InterPro" id="IPR032838">
    <property type="entry name" value="Vwaint_dom"/>
</dbReference>
<feature type="region of interest" description="Disordered" evidence="1">
    <location>
        <begin position="9"/>
        <end position="43"/>
    </location>
</feature>
<dbReference type="AlphaFoldDB" id="A0AAN7C5M7"/>
<dbReference type="Pfam" id="PF13519">
    <property type="entry name" value="VWA_2"/>
    <property type="match status" value="1"/>
</dbReference>
<dbReference type="PROSITE" id="PS50234">
    <property type="entry name" value="VWFA"/>
    <property type="match status" value="1"/>
</dbReference>
<name>A0AAN7C5M7_9PEZI</name>
<dbReference type="PANTHER" id="PTHR10579">
    <property type="entry name" value="CALCIUM-ACTIVATED CHLORIDE CHANNEL REGULATOR"/>
    <property type="match status" value="1"/>
</dbReference>
<dbReference type="InterPro" id="IPR006141">
    <property type="entry name" value="Intein_N"/>
</dbReference>
<organism evidence="3 4">
    <name type="scientific">Achaetomium macrosporum</name>
    <dbReference type="NCBI Taxonomy" id="79813"/>
    <lineage>
        <taxon>Eukaryota</taxon>
        <taxon>Fungi</taxon>
        <taxon>Dikarya</taxon>
        <taxon>Ascomycota</taxon>
        <taxon>Pezizomycotina</taxon>
        <taxon>Sordariomycetes</taxon>
        <taxon>Sordariomycetidae</taxon>
        <taxon>Sordariales</taxon>
        <taxon>Chaetomiaceae</taxon>
        <taxon>Achaetomium</taxon>
    </lineage>
</organism>
<comment type="caution">
    <text evidence="3">The sequence shown here is derived from an EMBL/GenBank/DDBJ whole genome shotgun (WGS) entry which is preliminary data.</text>
</comment>
<proteinExistence type="predicted"/>
<accession>A0AAN7C5M7</accession>
<evidence type="ECO:0000256" key="1">
    <source>
        <dbReference type="SAM" id="MobiDB-lite"/>
    </source>
</evidence>
<dbReference type="SMART" id="SM00327">
    <property type="entry name" value="VWA"/>
    <property type="match status" value="1"/>
</dbReference>
<dbReference type="InterPro" id="IPR039510">
    <property type="entry name" value="Vint_dom"/>
</dbReference>
<sequence>MTLTKIFAIRNAGTGGSDPKEKNLSPPLLTEKQGDQNQGPSVHIYPFSPGNDLDGVIVKIQPPKEPANRKLEHVPCDLVLSIDVSGSMQNAAPVPSKPGKDSEEEEREEYGLSVLDLVKHAARTIIETLDARDRLGIVTFSTRAEVGKHKAATLEKIKRMKPLDMTNLWHGICDGLDLFKESKDNQPGSSGRVPALLVLTDGIPNHMCPPQGYVPKLRKMEPLPATIHTFGFGYRLESGLLKSIAEVGGGSYSFIPDAGMLGTVFIHAVANLQSTFVNNARLRLTYPSYLRLQETTGEAVDKQEPIQLEGDVPSSLTSLNILLSNLQYGQSRDLYLRFGNSAKAIQAEVETGGTSPPIITAVLKYQHFTPKIHQAVAHRHALDISSAPQLDPAEIAYHISRSALISFLSTIYPLNGQLEHSPLRDLPADLPSRLQSLLSSLPASKPEFATSHPGCRSLLTDLCGATFNNDPSDPSTWTGQIALALLNRSYYRRWGRHYLPSIAGAHARQACNSFKDAGPLRYGVDSPLFVACREGLDDAFERLPAPVPSLRPSFPYSRVNPGASTGGGGWAPPPVLSMKRYHDVENGCFAGCVKVLLAGGRTVRIGRLRKGMEVVTPRGPRRVMAVLRMEVRRAEICLVMSADGKTKLLITPWHPILLGQGEVWAFPKEVPMRPVRYTGSVYSVLLERDEHLDAHAIMVGGIWAVTMGHGLTELEDRKQLDVRAHQFYGDHGKVSRALAMLPRTVGGVVFGGGLTRDPATGRVNGFSK</sequence>
<keyword evidence="4" id="KW-1185">Reference proteome</keyword>
<dbReference type="InterPro" id="IPR036844">
    <property type="entry name" value="Hint_dom_sf"/>
</dbReference>
<dbReference type="InterPro" id="IPR036465">
    <property type="entry name" value="vWFA_dom_sf"/>
</dbReference>
<dbReference type="InterPro" id="IPR051266">
    <property type="entry name" value="CLCR"/>
</dbReference>
<dbReference type="Pfam" id="PF14623">
    <property type="entry name" value="Vint"/>
    <property type="match status" value="1"/>
</dbReference>
<dbReference type="GO" id="GO:0016539">
    <property type="term" value="P:intein-mediated protein splicing"/>
    <property type="evidence" value="ECO:0007669"/>
    <property type="project" value="InterPro"/>
</dbReference>
<dbReference type="PROSITE" id="PS50817">
    <property type="entry name" value="INTEIN_N_TER"/>
    <property type="match status" value="1"/>
</dbReference>
<dbReference type="EMBL" id="MU860317">
    <property type="protein sequence ID" value="KAK4234893.1"/>
    <property type="molecule type" value="Genomic_DNA"/>
</dbReference>
<feature type="region of interest" description="Disordered" evidence="1">
    <location>
        <begin position="88"/>
        <end position="108"/>
    </location>
</feature>
<feature type="domain" description="VWFA" evidence="2">
    <location>
        <begin position="77"/>
        <end position="269"/>
    </location>
</feature>
<reference evidence="3" key="1">
    <citation type="journal article" date="2023" name="Mol. Phylogenet. Evol.">
        <title>Genome-scale phylogeny and comparative genomics of the fungal order Sordariales.</title>
        <authorList>
            <person name="Hensen N."/>
            <person name="Bonometti L."/>
            <person name="Westerberg I."/>
            <person name="Brannstrom I.O."/>
            <person name="Guillou S."/>
            <person name="Cros-Aarteil S."/>
            <person name="Calhoun S."/>
            <person name="Haridas S."/>
            <person name="Kuo A."/>
            <person name="Mondo S."/>
            <person name="Pangilinan J."/>
            <person name="Riley R."/>
            <person name="LaButti K."/>
            <person name="Andreopoulos B."/>
            <person name="Lipzen A."/>
            <person name="Chen C."/>
            <person name="Yan M."/>
            <person name="Daum C."/>
            <person name="Ng V."/>
            <person name="Clum A."/>
            <person name="Steindorff A."/>
            <person name="Ohm R.A."/>
            <person name="Martin F."/>
            <person name="Silar P."/>
            <person name="Natvig D.O."/>
            <person name="Lalanne C."/>
            <person name="Gautier V."/>
            <person name="Ament-Velasquez S.L."/>
            <person name="Kruys A."/>
            <person name="Hutchinson M.I."/>
            <person name="Powell A.J."/>
            <person name="Barry K."/>
            <person name="Miller A.N."/>
            <person name="Grigoriev I.V."/>
            <person name="Debuchy R."/>
            <person name="Gladieux P."/>
            <person name="Hiltunen Thoren M."/>
            <person name="Johannesson H."/>
        </authorList>
    </citation>
    <scope>NUCLEOTIDE SEQUENCE</scope>
    <source>
        <strain evidence="3">CBS 532.94</strain>
    </source>
</reference>
<dbReference type="Gene3D" id="3.40.50.410">
    <property type="entry name" value="von Willebrand factor, type A domain"/>
    <property type="match status" value="1"/>
</dbReference>
<reference evidence="3" key="2">
    <citation type="submission" date="2023-05" db="EMBL/GenBank/DDBJ databases">
        <authorList>
            <consortium name="Lawrence Berkeley National Laboratory"/>
            <person name="Steindorff A."/>
            <person name="Hensen N."/>
            <person name="Bonometti L."/>
            <person name="Westerberg I."/>
            <person name="Brannstrom I.O."/>
            <person name="Guillou S."/>
            <person name="Cros-Aarteil S."/>
            <person name="Calhoun S."/>
            <person name="Haridas S."/>
            <person name="Kuo A."/>
            <person name="Mondo S."/>
            <person name="Pangilinan J."/>
            <person name="Riley R."/>
            <person name="Labutti K."/>
            <person name="Andreopoulos B."/>
            <person name="Lipzen A."/>
            <person name="Chen C."/>
            <person name="Yanf M."/>
            <person name="Daum C."/>
            <person name="Ng V."/>
            <person name="Clum A."/>
            <person name="Ohm R."/>
            <person name="Martin F."/>
            <person name="Silar P."/>
            <person name="Natvig D."/>
            <person name="Lalanne C."/>
            <person name="Gautier V."/>
            <person name="Ament-Velasquez S.L."/>
            <person name="Kruys A."/>
            <person name="Hutchinson M.I."/>
            <person name="Powell A.J."/>
            <person name="Barry K."/>
            <person name="Miller A.N."/>
            <person name="Grigoriev I.V."/>
            <person name="Debuchy R."/>
            <person name="Gladieux P."/>
            <person name="Thoren M.H."/>
            <person name="Johannesson H."/>
        </authorList>
    </citation>
    <scope>NUCLEOTIDE SEQUENCE</scope>
    <source>
        <strain evidence="3">CBS 532.94</strain>
    </source>
</reference>
<dbReference type="InterPro" id="IPR002035">
    <property type="entry name" value="VWF_A"/>
</dbReference>
<protein>
    <submittedName>
        <fullName evidence="3">Hint-domain-containing protein</fullName>
    </submittedName>
</protein>